<sequence>MKYLFLLFLLANWNSIYSQEFDKMSVFPNKEEYPVKSYSKENTWIFILAGQSNMAGRAIVAPRDTIANDRIVAINIENKIIMAKEPISFFESDKKGLSCGLAFAKELIKNVPDSICVLLIPAAVGGSSIDKWIGDSIHRNVKLLSNLKGQVSWAKKNGIIKGVLWHQGESDVLSKEIFNYKTKLKKLFTEFRRTTENDKLIILTAEIGMFRKNNSKEKVINKQIQQNVFLEPYAFLVKSKDFKSIGDDLHFDSKSQRMLGKRFAQKYLEIIRK</sequence>
<evidence type="ECO:0000313" key="3">
    <source>
        <dbReference type="EMBL" id="OAB25347.1"/>
    </source>
</evidence>
<dbReference type="Gene3D" id="3.40.50.1110">
    <property type="entry name" value="SGNH hydrolase"/>
    <property type="match status" value="1"/>
</dbReference>
<dbReference type="SUPFAM" id="SSF52266">
    <property type="entry name" value="SGNH hydrolase"/>
    <property type="match status" value="1"/>
</dbReference>
<comment type="caution">
    <text evidence="3">The sequence shown here is derived from an EMBL/GenBank/DDBJ whole genome shotgun (WGS) entry which is preliminary data.</text>
</comment>
<evidence type="ECO:0000256" key="1">
    <source>
        <dbReference type="ARBA" id="ARBA00022801"/>
    </source>
</evidence>
<protein>
    <recommendedName>
        <fullName evidence="2">Sialate O-acetylesterase domain-containing protein</fullName>
    </recommendedName>
</protein>
<accession>A0A167U841</accession>
<dbReference type="GO" id="GO:0016788">
    <property type="term" value="F:hydrolase activity, acting on ester bonds"/>
    <property type="evidence" value="ECO:0007669"/>
    <property type="project" value="UniProtKB-ARBA"/>
</dbReference>
<dbReference type="PANTHER" id="PTHR31988">
    <property type="entry name" value="ESTERASE, PUTATIVE (DUF303)-RELATED"/>
    <property type="match status" value="1"/>
</dbReference>
<feature type="domain" description="Sialate O-acetylesterase" evidence="2">
    <location>
        <begin position="43"/>
        <end position="268"/>
    </location>
</feature>
<dbReference type="AlphaFoldDB" id="A0A167U841"/>
<reference evidence="3 4" key="1">
    <citation type="submission" date="2016-03" db="EMBL/GenBank/DDBJ databases">
        <title>Draft genome sequence of Flavobacterium fryxellicola DSM 16209.</title>
        <authorList>
            <person name="Shin S.-K."/>
            <person name="Yi H."/>
        </authorList>
    </citation>
    <scope>NUCLEOTIDE SEQUENCE [LARGE SCALE GENOMIC DNA]</scope>
    <source>
        <strain evidence="3 4">DSM 16209</strain>
    </source>
</reference>
<organism evidence="3 4">
    <name type="scientific">Flavobacterium fryxellicola</name>
    <dbReference type="NCBI Taxonomy" id="249352"/>
    <lineage>
        <taxon>Bacteria</taxon>
        <taxon>Pseudomonadati</taxon>
        <taxon>Bacteroidota</taxon>
        <taxon>Flavobacteriia</taxon>
        <taxon>Flavobacteriales</taxon>
        <taxon>Flavobacteriaceae</taxon>
        <taxon>Flavobacterium</taxon>
    </lineage>
</organism>
<dbReference type="InterPro" id="IPR036514">
    <property type="entry name" value="SGNH_hydro_sf"/>
</dbReference>
<dbReference type="Pfam" id="PF03629">
    <property type="entry name" value="SASA"/>
    <property type="match status" value="1"/>
</dbReference>
<dbReference type="PANTHER" id="PTHR31988:SF19">
    <property type="entry name" value="9-O-ACETYL-N-ACETYLNEURAMINIC ACID DEACETYLASE-RELATED"/>
    <property type="match status" value="1"/>
</dbReference>
<dbReference type="Proteomes" id="UP000077164">
    <property type="component" value="Unassembled WGS sequence"/>
</dbReference>
<dbReference type="STRING" id="249352.SAMN05444395_10917"/>
<dbReference type="InterPro" id="IPR052940">
    <property type="entry name" value="Carb_Esterase_6"/>
</dbReference>
<dbReference type="InterPro" id="IPR005181">
    <property type="entry name" value="SASA"/>
</dbReference>
<proteinExistence type="predicted"/>
<dbReference type="RefSeq" id="WP_066082831.1">
    <property type="nucleotide sequence ID" value="NZ_FRDK01000009.1"/>
</dbReference>
<evidence type="ECO:0000259" key="2">
    <source>
        <dbReference type="Pfam" id="PF03629"/>
    </source>
</evidence>
<dbReference type="EMBL" id="LVJE01000047">
    <property type="protein sequence ID" value="OAB25347.1"/>
    <property type="molecule type" value="Genomic_DNA"/>
</dbReference>
<evidence type="ECO:0000313" key="4">
    <source>
        <dbReference type="Proteomes" id="UP000077164"/>
    </source>
</evidence>
<keyword evidence="1" id="KW-0378">Hydrolase</keyword>
<dbReference type="OrthoDB" id="9795554at2"/>
<name>A0A167U841_9FLAO</name>
<gene>
    <name evidence="3" type="ORF">FBFR_15300</name>
</gene>
<keyword evidence="4" id="KW-1185">Reference proteome</keyword>